<name>A0A9N8HRI5_9STRA</name>
<protein>
    <submittedName>
        <fullName evidence="2">Uncharacterized protein</fullName>
    </submittedName>
</protein>
<evidence type="ECO:0000313" key="2">
    <source>
        <dbReference type="EMBL" id="CAB9523301.1"/>
    </source>
</evidence>
<feature type="compositionally biased region" description="Polar residues" evidence="1">
    <location>
        <begin position="11"/>
        <end position="20"/>
    </location>
</feature>
<accession>A0A9N8HRI5</accession>
<evidence type="ECO:0000313" key="3">
    <source>
        <dbReference type="Proteomes" id="UP001153069"/>
    </source>
</evidence>
<sequence>MLAPQQQPQPSTTSGNNSPSGVADRRYHIAMSYQGKPSDLPTMPDAVKSQSIPISGVHRTASEVQLCEDEALADYRDFVVYSRIVNGISRQQDQRPSRDLYLRQENDRCLSHIMSTRNGKNEEAVSSSKDRRTPLQCLSQHIAQGMVDDYFCGEDPPSNGPAGYFNEEEEDDIFSLEL</sequence>
<comment type="caution">
    <text evidence="2">The sequence shown here is derived from an EMBL/GenBank/DDBJ whole genome shotgun (WGS) entry which is preliminary data.</text>
</comment>
<dbReference type="AlphaFoldDB" id="A0A9N8HRI5"/>
<feature type="region of interest" description="Disordered" evidence="1">
    <location>
        <begin position="1"/>
        <end position="25"/>
    </location>
</feature>
<reference evidence="2" key="1">
    <citation type="submission" date="2020-06" db="EMBL/GenBank/DDBJ databases">
        <authorList>
            <consortium name="Plant Systems Biology data submission"/>
        </authorList>
    </citation>
    <scope>NUCLEOTIDE SEQUENCE</scope>
    <source>
        <strain evidence="2">D6</strain>
    </source>
</reference>
<keyword evidence="3" id="KW-1185">Reference proteome</keyword>
<proteinExistence type="predicted"/>
<organism evidence="2 3">
    <name type="scientific">Seminavis robusta</name>
    <dbReference type="NCBI Taxonomy" id="568900"/>
    <lineage>
        <taxon>Eukaryota</taxon>
        <taxon>Sar</taxon>
        <taxon>Stramenopiles</taxon>
        <taxon>Ochrophyta</taxon>
        <taxon>Bacillariophyta</taxon>
        <taxon>Bacillariophyceae</taxon>
        <taxon>Bacillariophycidae</taxon>
        <taxon>Naviculales</taxon>
        <taxon>Naviculaceae</taxon>
        <taxon>Seminavis</taxon>
    </lineage>
</organism>
<dbReference type="EMBL" id="CAICTM010001399">
    <property type="protein sequence ID" value="CAB9523301.1"/>
    <property type="molecule type" value="Genomic_DNA"/>
</dbReference>
<feature type="region of interest" description="Disordered" evidence="1">
    <location>
        <begin position="154"/>
        <end position="174"/>
    </location>
</feature>
<gene>
    <name evidence="2" type="ORF">SEMRO_1401_G269490.1</name>
</gene>
<evidence type="ECO:0000256" key="1">
    <source>
        <dbReference type="SAM" id="MobiDB-lite"/>
    </source>
</evidence>
<dbReference type="Proteomes" id="UP001153069">
    <property type="component" value="Unassembled WGS sequence"/>
</dbReference>
<feature type="compositionally biased region" description="Low complexity" evidence="1">
    <location>
        <begin position="1"/>
        <end position="10"/>
    </location>
</feature>
<dbReference type="OrthoDB" id="48858at2759"/>